<dbReference type="InterPro" id="IPR015510">
    <property type="entry name" value="PGRP"/>
</dbReference>
<dbReference type="AlphaFoldDB" id="A0A2A9F0Q9"/>
<gene>
    <name evidence="6" type="ORF">ATJ88_2808</name>
</gene>
<proteinExistence type="inferred from homology"/>
<evidence type="ECO:0000259" key="4">
    <source>
        <dbReference type="SMART" id="SM00644"/>
    </source>
</evidence>
<dbReference type="EMBL" id="PDJJ01000001">
    <property type="protein sequence ID" value="PFG44090.1"/>
    <property type="molecule type" value="Genomic_DNA"/>
</dbReference>
<comment type="caution">
    <text evidence="6">The sequence shown here is derived from an EMBL/GenBank/DDBJ whole genome shotgun (WGS) entry which is preliminary data.</text>
</comment>
<name>A0A2A9F0Q9_9MICO</name>
<dbReference type="GO" id="GO:0008745">
    <property type="term" value="F:N-acetylmuramoyl-L-alanine amidase activity"/>
    <property type="evidence" value="ECO:0007669"/>
    <property type="project" value="InterPro"/>
</dbReference>
<dbReference type="Pfam" id="PF01510">
    <property type="entry name" value="Amidase_2"/>
    <property type="match status" value="1"/>
</dbReference>
<dbReference type="PANTHER" id="PTHR11022:SF41">
    <property type="entry name" value="PEPTIDOGLYCAN-RECOGNITION PROTEIN LC-RELATED"/>
    <property type="match status" value="1"/>
</dbReference>
<reference evidence="6 7" key="1">
    <citation type="submission" date="2017-10" db="EMBL/GenBank/DDBJ databases">
        <title>Sequencing the genomes of 1000 actinobacteria strains.</title>
        <authorList>
            <person name="Klenk H.-P."/>
        </authorList>
    </citation>
    <scope>NUCLEOTIDE SEQUENCE [LARGE SCALE GENOMIC DNA]</scope>
    <source>
        <strain evidence="6 7">DSM 21863</strain>
    </source>
</reference>
<feature type="chain" id="PRO_5012134292" evidence="3">
    <location>
        <begin position="43"/>
        <end position="723"/>
    </location>
</feature>
<organism evidence="6 7">
    <name type="scientific">Isoptericola jiangsuensis</name>
    <dbReference type="NCBI Taxonomy" id="548579"/>
    <lineage>
        <taxon>Bacteria</taxon>
        <taxon>Bacillati</taxon>
        <taxon>Actinomycetota</taxon>
        <taxon>Actinomycetes</taxon>
        <taxon>Micrococcales</taxon>
        <taxon>Promicromonosporaceae</taxon>
        <taxon>Isoptericola</taxon>
    </lineage>
</organism>
<evidence type="ECO:0000313" key="6">
    <source>
        <dbReference type="EMBL" id="PFG44090.1"/>
    </source>
</evidence>
<dbReference type="InterPro" id="IPR002502">
    <property type="entry name" value="Amidase_domain"/>
</dbReference>
<dbReference type="Gene3D" id="3.40.80.10">
    <property type="entry name" value="Peptidoglycan recognition protein-like"/>
    <property type="match status" value="1"/>
</dbReference>
<keyword evidence="3" id="KW-0732">Signal</keyword>
<dbReference type="PANTHER" id="PTHR11022">
    <property type="entry name" value="PEPTIDOGLYCAN RECOGNITION PROTEIN"/>
    <property type="match status" value="1"/>
</dbReference>
<dbReference type="GO" id="GO:0008270">
    <property type="term" value="F:zinc ion binding"/>
    <property type="evidence" value="ECO:0007669"/>
    <property type="project" value="InterPro"/>
</dbReference>
<feature type="signal peptide" evidence="3">
    <location>
        <begin position="1"/>
        <end position="42"/>
    </location>
</feature>
<keyword evidence="7" id="KW-1185">Reference proteome</keyword>
<dbReference type="CDD" id="cd06583">
    <property type="entry name" value="PGRP"/>
    <property type="match status" value="1"/>
</dbReference>
<dbReference type="SUPFAM" id="SSF55846">
    <property type="entry name" value="N-acetylmuramoyl-L-alanine amidase-like"/>
    <property type="match status" value="1"/>
</dbReference>
<dbReference type="GO" id="GO:0009253">
    <property type="term" value="P:peptidoglycan catabolic process"/>
    <property type="evidence" value="ECO:0007669"/>
    <property type="project" value="InterPro"/>
</dbReference>
<protein>
    <submittedName>
        <fullName evidence="6">N-acetylmuramoyl-L-alanine amidase</fullName>
    </submittedName>
</protein>
<sequence>MLRVCPGRRTVLRVMRNTRLGRVGAATLVALLSTALAVPAGAQEAPSPGPADRASASPDATAGQEPVAVTDTATEAVTDAVTEVVPVTPPAAEPVEPSTEEAGFVPDDLVADAVAPTRTTADARAAAAAGEPLVATADVTGFGVVGVTWTGDVDPTALVVEVRTSDDPAADAGWSAWEEIQPEPSPDGTLDGTEPVVVGDVARVQARVAGTGADGVHDLTLTVVDPGTSAADDDVAVPPAEASPGGASVVAAVPAAPTVATRAAWGAVESMMTWSPTQGSIRAATIHHTAGTNSYSAAQVPGIIRGIYAYHANTRDWGDIGYNFLVDKYGRAWEGRAGGILNQTIGGHARGFNTNTTGVSVLGNYDVVQPSTASVTAVVKLVAWKLALHGVPATGSTTIEGVRLPRILGHRDVASTACPGRYLYPKLGEIRRRAQAVQDAAPRPVVQDGTLVRSPAGDVALVEGGRRHASWCSTAAHYGLRCGAAAPVTAAQWDALKPGGRLRQTVRTTDGRLFRVVNGAKREAFDTASLKRAGILTATVTMSATALDRLPYRDPVVRPGVVVTNRTTGGTRLVTSGLRHGYVGDAMRQNTALRGLDAGYLDGASVARMSSTRKTTGVVTKSNGRVFVVTTKGLLRIDRSGTLRSSTTPQYWASDAVHELPRVSRPSLVVLRVRTKDQLYVLRDGVLRPVTAQRARQLNGGTAPAVHVVVKLTKKQFPVGSRL</sequence>
<dbReference type="InterPro" id="IPR006619">
    <property type="entry name" value="PGRP_domain_met/bac"/>
</dbReference>
<feature type="domain" description="Peptidoglycan recognition protein family" evidence="5">
    <location>
        <begin position="257"/>
        <end position="414"/>
    </location>
</feature>
<feature type="domain" description="N-acetylmuramoyl-L-alanine amidase" evidence="4">
    <location>
        <begin position="270"/>
        <end position="420"/>
    </location>
</feature>
<dbReference type="SMART" id="SM00701">
    <property type="entry name" value="PGRP"/>
    <property type="match status" value="1"/>
</dbReference>
<dbReference type="InterPro" id="IPR036505">
    <property type="entry name" value="Amidase/PGRP_sf"/>
</dbReference>
<evidence type="ECO:0000313" key="7">
    <source>
        <dbReference type="Proteomes" id="UP000224130"/>
    </source>
</evidence>
<dbReference type="SMART" id="SM00644">
    <property type="entry name" value="Ami_2"/>
    <property type="match status" value="1"/>
</dbReference>
<accession>A0A2A9F0Q9</accession>
<evidence type="ECO:0000259" key="5">
    <source>
        <dbReference type="SMART" id="SM00701"/>
    </source>
</evidence>
<dbReference type="Proteomes" id="UP000224130">
    <property type="component" value="Unassembled WGS sequence"/>
</dbReference>
<feature type="region of interest" description="Disordered" evidence="2">
    <location>
        <begin position="41"/>
        <end position="67"/>
    </location>
</feature>
<comment type="similarity">
    <text evidence="1">Belongs to the N-acetylmuramoyl-L-alanine amidase 2 family.</text>
</comment>
<evidence type="ECO:0000256" key="1">
    <source>
        <dbReference type="ARBA" id="ARBA00007553"/>
    </source>
</evidence>
<evidence type="ECO:0000256" key="2">
    <source>
        <dbReference type="SAM" id="MobiDB-lite"/>
    </source>
</evidence>
<evidence type="ECO:0000256" key="3">
    <source>
        <dbReference type="SAM" id="SignalP"/>
    </source>
</evidence>